<dbReference type="Pfam" id="PF01521">
    <property type="entry name" value="Fe-S_biosyn"/>
    <property type="match status" value="1"/>
</dbReference>
<accession>A0A0L0QPC1</accession>
<evidence type="ECO:0000313" key="3">
    <source>
        <dbReference type="Proteomes" id="UP000036780"/>
    </source>
</evidence>
<dbReference type="AlphaFoldDB" id="A0A0L0QPC1"/>
<evidence type="ECO:0000313" key="2">
    <source>
        <dbReference type="EMBL" id="KNE20432.1"/>
    </source>
</evidence>
<gene>
    <name evidence="2" type="ORF">AFK71_18850</name>
</gene>
<protein>
    <recommendedName>
        <fullName evidence="1">Core domain-containing protein</fullName>
    </recommendedName>
</protein>
<dbReference type="RefSeq" id="WP_050353006.1">
    <property type="nucleotide sequence ID" value="NZ_BOSN01000001.1"/>
</dbReference>
<keyword evidence="3" id="KW-1185">Reference proteome</keyword>
<dbReference type="InterPro" id="IPR000361">
    <property type="entry name" value="ATAP_core_dom"/>
</dbReference>
<dbReference type="PATRIC" id="fig|1473.5.peg.2509"/>
<dbReference type="Gene3D" id="2.60.300.12">
    <property type="entry name" value="HesB-like domain"/>
    <property type="match status" value="1"/>
</dbReference>
<dbReference type="GeneID" id="66870403"/>
<organism evidence="2 3">
    <name type="scientific">Virgibacillus pantothenticus</name>
    <dbReference type="NCBI Taxonomy" id="1473"/>
    <lineage>
        <taxon>Bacteria</taxon>
        <taxon>Bacillati</taxon>
        <taxon>Bacillota</taxon>
        <taxon>Bacilli</taxon>
        <taxon>Bacillales</taxon>
        <taxon>Bacillaceae</taxon>
        <taxon>Virgibacillus</taxon>
    </lineage>
</organism>
<dbReference type="SUPFAM" id="SSF89360">
    <property type="entry name" value="HesB-like domain"/>
    <property type="match status" value="1"/>
</dbReference>
<name>A0A0L0QPC1_VIRPA</name>
<sequence length="111" mass="13024">MELLITDKAWEELQTIQSQTSLYLLLWYDTEGCGCGVNGMATIRFVKQRQPSYKRVFNPRILTFIEEQQEIFFSEKLTLDYEQGLFRLKSHEGILNPFISKQQLTRGITNV</sequence>
<proteinExistence type="predicted"/>
<dbReference type="OrthoDB" id="2361087at2"/>
<comment type="caution">
    <text evidence="2">The sequence shown here is derived from an EMBL/GenBank/DDBJ whole genome shotgun (WGS) entry which is preliminary data.</text>
</comment>
<dbReference type="EMBL" id="LGTO01000007">
    <property type="protein sequence ID" value="KNE20432.1"/>
    <property type="molecule type" value="Genomic_DNA"/>
</dbReference>
<dbReference type="Proteomes" id="UP000036780">
    <property type="component" value="Unassembled WGS sequence"/>
</dbReference>
<feature type="domain" description="Core" evidence="1">
    <location>
        <begin position="1"/>
        <end position="97"/>
    </location>
</feature>
<dbReference type="InterPro" id="IPR035903">
    <property type="entry name" value="HesB-like_dom_sf"/>
</dbReference>
<reference evidence="3" key="1">
    <citation type="submission" date="2015-07" db="EMBL/GenBank/DDBJ databases">
        <title>Fjat-10053 dsm26.</title>
        <authorList>
            <person name="Liu B."/>
            <person name="Wang J."/>
            <person name="Zhu Y."/>
            <person name="Liu G."/>
            <person name="Chen Q."/>
            <person name="Chen Z."/>
            <person name="Lan J."/>
            <person name="Che J."/>
            <person name="Ge C."/>
            <person name="Shi H."/>
            <person name="Pan Z."/>
            <person name="Liu X."/>
        </authorList>
    </citation>
    <scope>NUCLEOTIDE SEQUENCE [LARGE SCALE GENOMIC DNA]</scope>
    <source>
        <strain evidence="3">DSM 26</strain>
    </source>
</reference>
<evidence type="ECO:0000259" key="1">
    <source>
        <dbReference type="Pfam" id="PF01521"/>
    </source>
</evidence>